<proteinExistence type="inferred from homology"/>
<evidence type="ECO:0000256" key="2">
    <source>
        <dbReference type="ARBA" id="ARBA00007928"/>
    </source>
</evidence>
<sequence>MLFSTWLVYAFVALLSIASPGPAILLAVSNSVRYGMRTVVISSLGNIIGLFFLSALAMAGVGALLKASASMFFILKLCGATYLFYLGIKQWRSRKSIFTELDRAEKKAGLNRIQIFYQACLLALTNPKAILFFSALFPQFLSPGRGLLLQFMILTFTFMAISFCSLMTYGLFARYVRKWMAIRQRHVWFNKFFGTVFMFFGVGMLAMRITAR</sequence>
<dbReference type="PANTHER" id="PTHR30086">
    <property type="entry name" value="ARGININE EXPORTER PROTEIN ARGO"/>
    <property type="match status" value="1"/>
</dbReference>
<dbReference type="PANTHER" id="PTHR30086:SF14">
    <property type="entry name" value="HOMOSERINE_HOMOSERINE LACTONE EFFLUX PROTEIN"/>
    <property type="match status" value="1"/>
</dbReference>
<evidence type="ECO:0000256" key="6">
    <source>
        <dbReference type="ARBA" id="ARBA00023136"/>
    </source>
</evidence>
<evidence type="ECO:0000313" key="9">
    <source>
        <dbReference type="Proteomes" id="UP001264340"/>
    </source>
</evidence>
<keyword evidence="4 7" id="KW-0812">Transmembrane</keyword>
<feature type="transmembrane region" description="Helical" evidence="7">
    <location>
        <begin position="40"/>
        <end position="65"/>
    </location>
</feature>
<protein>
    <submittedName>
        <fullName evidence="8">Threonine/homoserine/homoserine lactone efflux protein</fullName>
    </submittedName>
</protein>
<accession>A0ABU1M2F2</accession>
<dbReference type="Pfam" id="PF01810">
    <property type="entry name" value="LysE"/>
    <property type="match status" value="1"/>
</dbReference>
<dbReference type="RefSeq" id="WP_310127677.1">
    <property type="nucleotide sequence ID" value="NZ_JAVDQV010000021.1"/>
</dbReference>
<feature type="transmembrane region" description="Helical" evidence="7">
    <location>
        <begin position="149"/>
        <end position="172"/>
    </location>
</feature>
<comment type="subcellular location">
    <subcellularLocation>
        <location evidence="1">Cell membrane</location>
        <topology evidence="1">Multi-pass membrane protein</topology>
    </subcellularLocation>
</comment>
<keyword evidence="5 7" id="KW-1133">Transmembrane helix</keyword>
<dbReference type="InterPro" id="IPR001123">
    <property type="entry name" value="LeuE-type"/>
</dbReference>
<evidence type="ECO:0000256" key="5">
    <source>
        <dbReference type="ARBA" id="ARBA00022989"/>
    </source>
</evidence>
<name>A0ABU1M2F2_9BURK</name>
<feature type="transmembrane region" description="Helical" evidence="7">
    <location>
        <begin position="192"/>
        <end position="211"/>
    </location>
</feature>
<feature type="transmembrane region" description="Helical" evidence="7">
    <location>
        <begin position="115"/>
        <end position="137"/>
    </location>
</feature>
<feature type="transmembrane region" description="Helical" evidence="7">
    <location>
        <begin position="6"/>
        <end position="28"/>
    </location>
</feature>
<gene>
    <name evidence="8" type="ORF">J2804_006642</name>
</gene>
<feature type="transmembrane region" description="Helical" evidence="7">
    <location>
        <begin position="71"/>
        <end position="88"/>
    </location>
</feature>
<evidence type="ECO:0000256" key="7">
    <source>
        <dbReference type="SAM" id="Phobius"/>
    </source>
</evidence>
<organism evidence="8 9">
    <name type="scientific">Paraburkholderia terricola</name>
    <dbReference type="NCBI Taxonomy" id="169427"/>
    <lineage>
        <taxon>Bacteria</taxon>
        <taxon>Pseudomonadati</taxon>
        <taxon>Pseudomonadota</taxon>
        <taxon>Betaproteobacteria</taxon>
        <taxon>Burkholderiales</taxon>
        <taxon>Burkholderiaceae</taxon>
        <taxon>Paraburkholderia</taxon>
    </lineage>
</organism>
<comment type="similarity">
    <text evidence="2">Belongs to the Rht family.</text>
</comment>
<dbReference type="EMBL" id="JAVDRP010000038">
    <property type="protein sequence ID" value="MDR6413204.1"/>
    <property type="molecule type" value="Genomic_DNA"/>
</dbReference>
<keyword evidence="9" id="KW-1185">Reference proteome</keyword>
<keyword evidence="6 7" id="KW-0472">Membrane</keyword>
<comment type="caution">
    <text evidence="8">The sequence shown here is derived from an EMBL/GenBank/DDBJ whole genome shotgun (WGS) entry which is preliminary data.</text>
</comment>
<evidence type="ECO:0000256" key="1">
    <source>
        <dbReference type="ARBA" id="ARBA00004651"/>
    </source>
</evidence>
<keyword evidence="3" id="KW-1003">Cell membrane</keyword>
<evidence type="ECO:0000256" key="3">
    <source>
        <dbReference type="ARBA" id="ARBA00022475"/>
    </source>
</evidence>
<evidence type="ECO:0000313" key="8">
    <source>
        <dbReference type="EMBL" id="MDR6413204.1"/>
    </source>
</evidence>
<dbReference type="Proteomes" id="UP001264340">
    <property type="component" value="Unassembled WGS sequence"/>
</dbReference>
<dbReference type="PIRSF" id="PIRSF006324">
    <property type="entry name" value="LeuE"/>
    <property type="match status" value="1"/>
</dbReference>
<reference evidence="8 9" key="1">
    <citation type="submission" date="2023-07" db="EMBL/GenBank/DDBJ databases">
        <title>Sorghum-associated microbial communities from plants grown in Nebraska, USA.</title>
        <authorList>
            <person name="Schachtman D."/>
        </authorList>
    </citation>
    <scope>NUCLEOTIDE SEQUENCE [LARGE SCALE GENOMIC DNA]</scope>
    <source>
        <strain evidence="8 9">DS1316</strain>
    </source>
</reference>
<evidence type="ECO:0000256" key="4">
    <source>
        <dbReference type="ARBA" id="ARBA00022692"/>
    </source>
</evidence>